<evidence type="ECO:0000256" key="3">
    <source>
        <dbReference type="ARBA" id="ARBA00022989"/>
    </source>
</evidence>
<dbReference type="AlphaFoldDB" id="A0AAV0AJQ9"/>
<evidence type="ECO:0000256" key="2">
    <source>
        <dbReference type="ARBA" id="ARBA00022692"/>
    </source>
</evidence>
<evidence type="ECO:0000256" key="6">
    <source>
        <dbReference type="SAM" id="Phobius"/>
    </source>
</evidence>
<keyword evidence="3 6" id="KW-1133">Transmembrane helix</keyword>
<keyword evidence="8" id="KW-1185">Reference proteome</keyword>
<comment type="subcellular location">
    <subcellularLocation>
        <location evidence="1">Endomembrane system</location>
        <topology evidence="1">Multi-pass membrane protein</topology>
    </subcellularLocation>
</comment>
<evidence type="ECO:0000256" key="5">
    <source>
        <dbReference type="SAM" id="MobiDB-lite"/>
    </source>
</evidence>
<feature type="region of interest" description="Disordered" evidence="5">
    <location>
        <begin position="1"/>
        <end position="145"/>
    </location>
</feature>
<dbReference type="GO" id="GO:0007096">
    <property type="term" value="P:regulation of exit from mitosis"/>
    <property type="evidence" value="ECO:0007669"/>
    <property type="project" value="TreeGrafter"/>
</dbReference>
<sequence>MDLFRRKRNQSNNSSSNQPSSSAPSSNTNDQPTKPLPSRPRHSVAVSSLAGNSNRYPFLNNDQNIPRNNFPSSRSYGQFSRLQPSGSGGHPYHPIQPRSISASYNYRNQSDNQRPGSLFKGRINNNGRNLSQSQNSPEKPKGRIDNLKRRIVNKLDFSSVMDYPGDKLSELLEYFDLFDFGEMGYSLGFGLNGIHLIVRVIGAIEKARRNLIQSRSKKFGGQPGGGSSSSFADDRLNEARQMVKKSYSLSWLDILWLLSFIMCIYSCYNAYKLFSSKRSYRMHIREDPVNSPNATVVQSPTSKETETLAFFQRFLGLLERLSTLLIGWPNLNRYKVPKPSQVHQLDIWDPDELRLKVFTVYPPPQAFLIHYASLTENCMNWALLMIMIMFQTYWIVKFYSQLVKDKLIVQSEVMHEYNTKFVYPKVFPHTKEASTMTNSAEFIRREDWLSY</sequence>
<name>A0AAV0AJQ9_PHAPC</name>
<organism evidence="7 8">
    <name type="scientific">Phakopsora pachyrhizi</name>
    <name type="common">Asian soybean rust disease fungus</name>
    <dbReference type="NCBI Taxonomy" id="170000"/>
    <lineage>
        <taxon>Eukaryota</taxon>
        <taxon>Fungi</taxon>
        <taxon>Dikarya</taxon>
        <taxon>Basidiomycota</taxon>
        <taxon>Pucciniomycotina</taxon>
        <taxon>Pucciniomycetes</taxon>
        <taxon>Pucciniales</taxon>
        <taxon>Phakopsoraceae</taxon>
        <taxon>Phakopsora</taxon>
    </lineage>
</organism>
<proteinExistence type="predicted"/>
<keyword evidence="4 6" id="KW-0472">Membrane</keyword>
<dbReference type="EMBL" id="CALTRL010000605">
    <property type="protein sequence ID" value="CAH7668760.1"/>
    <property type="molecule type" value="Genomic_DNA"/>
</dbReference>
<dbReference type="GO" id="GO:0043007">
    <property type="term" value="P:maintenance of rDNA"/>
    <property type="evidence" value="ECO:0007669"/>
    <property type="project" value="TreeGrafter"/>
</dbReference>
<accession>A0AAV0AJQ9</accession>
<comment type="caution">
    <text evidence="7">The sequence shown here is derived from an EMBL/GenBank/DDBJ whole genome shotgun (WGS) entry which is preliminary data.</text>
</comment>
<feature type="transmembrane region" description="Helical" evidence="6">
    <location>
        <begin position="249"/>
        <end position="271"/>
    </location>
</feature>
<dbReference type="InterPro" id="IPR018819">
    <property type="entry name" value="Nur1/Mug154"/>
</dbReference>
<gene>
    <name evidence="7" type="ORF">PPACK8108_LOCUS3310</name>
</gene>
<keyword evidence="2 6" id="KW-0812">Transmembrane</keyword>
<evidence type="ECO:0000313" key="8">
    <source>
        <dbReference type="Proteomes" id="UP001153365"/>
    </source>
</evidence>
<feature type="compositionally biased region" description="Polar residues" evidence="5">
    <location>
        <begin position="45"/>
        <end position="85"/>
    </location>
</feature>
<feature type="compositionally biased region" description="Polar residues" evidence="5">
    <location>
        <begin position="98"/>
        <end position="115"/>
    </location>
</feature>
<evidence type="ECO:0000313" key="7">
    <source>
        <dbReference type="EMBL" id="CAH7668760.1"/>
    </source>
</evidence>
<evidence type="ECO:0000256" key="1">
    <source>
        <dbReference type="ARBA" id="ARBA00004127"/>
    </source>
</evidence>
<dbReference type="GO" id="GO:0012505">
    <property type="term" value="C:endomembrane system"/>
    <property type="evidence" value="ECO:0007669"/>
    <property type="project" value="UniProtKB-SubCell"/>
</dbReference>
<dbReference type="Proteomes" id="UP001153365">
    <property type="component" value="Unassembled WGS sequence"/>
</dbReference>
<feature type="compositionally biased region" description="Low complexity" evidence="5">
    <location>
        <begin position="10"/>
        <end position="27"/>
    </location>
</feature>
<dbReference type="Pfam" id="PF10332">
    <property type="entry name" value="DUF2418"/>
    <property type="match status" value="1"/>
</dbReference>
<feature type="transmembrane region" description="Helical" evidence="6">
    <location>
        <begin position="379"/>
        <end position="396"/>
    </location>
</feature>
<dbReference type="PANTHER" id="PTHR28293:SF1">
    <property type="entry name" value="NUCLEAR RIM PROTEIN 1"/>
    <property type="match status" value="1"/>
</dbReference>
<dbReference type="PANTHER" id="PTHR28293">
    <property type="entry name" value="NUCLEAR RIM PROTEIN 1"/>
    <property type="match status" value="1"/>
</dbReference>
<reference evidence="7" key="1">
    <citation type="submission" date="2022-06" db="EMBL/GenBank/DDBJ databases">
        <authorList>
            <consortium name="SYNGENTA / RWTH Aachen University"/>
        </authorList>
    </citation>
    <scope>NUCLEOTIDE SEQUENCE</scope>
</reference>
<evidence type="ECO:0008006" key="9">
    <source>
        <dbReference type="Google" id="ProtNLM"/>
    </source>
</evidence>
<protein>
    <recommendedName>
        <fullName evidence="9">Nuclear rim protein 1</fullName>
    </recommendedName>
</protein>
<feature type="compositionally biased region" description="Polar residues" evidence="5">
    <location>
        <begin position="123"/>
        <end position="137"/>
    </location>
</feature>
<evidence type="ECO:0000256" key="4">
    <source>
        <dbReference type="ARBA" id="ARBA00023136"/>
    </source>
</evidence>